<proteinExistence type="inferred from homology"/>
<feature type="region of interest" description="Disordered" evidence="9">
    <location>
        <begin position="251"/>
        <end position="294"/>
    </location>
</feature>
<dbReference type="GO" id="GO:0050661">
    <property type="term" value="F:NADP binding"/>
    <property type="evidence" value="ECO:0007669"/>
    <property type="project" value="TreeGrafter"/>
</dbReference>
<dbReference type="GO" id="GO:0006740">
    <property type="term" value="P:NADPH regeneration"/>
    <property type="evidence" value="ECO:0007669"/>
    <property type="project" value="TreeGrafter"/>
</dbReference>
<dbReference type="EMBL" id="CADCVU010000127">
    <property type="protein sequence ID" value="CAA9505067.1"/>
    <property type="molecule type" value="Genomic_DNA"/>
</dbReference>
<dbReference type="InterPro" id="IPR007698">
    <property type="entry name" value="AlaDH/PNT_NAD(H)-bd"/>
</dbReference>
<evidence type="ECO:0000256" key="2">
    <source>
        <dbReference type="ARBA" id="ARBA00005689"/>
    </source>
</evidence>
<gene>
    <name evidence="12" type="ORF">AVDCRST_MAG45-1550</name>
</gene>
<comment type="catalytic activity">
    <reaction evidence="8">
        <text>NAD(+) + NADPH + H(+)(in) = NADH + NADP(+) + H(+)(out)</text>
        <dbReference type="Rhea" id="RHEA:47992"/>
        <dbReference type="ChEBI" id="CHEBI:15378"/>
        <dbReference type="ChEBI" id="CHEBI:57540"/>
        <dbReference type="ChEBI" id="CHEBI:57783"/>
        <dbReference type="ChEBI" id="CHEBI:57945"/>
        <dbReference type="ChEBI" id="CHEBI:58349"/>
        <dbReference type="EC" id="7.1.1.1"/>
    </reaction>
</comment>
<feature type="domain" description="Alanine dehydrogenase/pyridine nucleotide transhydrogenase NAD(H)-binding" evidence="10">
    <location>
        <begin position="146"/>
        <end position="367"/>
    </location>
</feature>
<evidence type="ECO:0000313" key="12">
    <source>
        <dbReference type="EMBL" id="CAA9505067.1"/>
    </source>
</evidence>
<keyword evidence="12" id="KW-0560">Oxidoreductase</keyword>
<dbReference type="PANTHER" id="PTHR10160">
    <property type="entry name" value="NAD(P) TRANSHYDROGENASE"/>
    <property type="match status" value="1"/>
</dbReference>
<feature type="domain" description="Alanine dehydrogenase/pyridine nucleotide transhydrogenase N-terminal" evidence="11">
    <location>
        <begin position="4"/>
        <end position="137"/>
    </location>
</feature>
<dbReference type="AlphaFoldDB" id="A0A6J4STR4"/>
<evidence type="ECO:0000256" key="4">
    <source>
        <dbReference type="ARBA" id="ARBA00022741"/>
    </source>
</evidence>
<evidence type="ECO:0000256" key="7">
    <source>
        <dbReference type="ARBA" id="ARBA00023027"/>
    </source>
</evidence>
<protein>
    <recommendedName>
        <fullName evidence="3">proton-translocating NAD(P)(+) transhydrogenase</fullName>
        <ecNumber evidence="3">7.1.1.1</ecNumber>
    </recommendedName>
</protein>
<evidence type="ECO:0000256" key="9">
    <source>
        <dbReference type="SAM" id="MobiDB-lite"/>
    </source>
</evidence>
<comment type="function">
    <text evidence="1">The transhydrogenation between NADH and NADP is coupled to respiration and ATP hydrolysis and functions as a proton pump across the membrane.</text>
</comment>
<reference evidence="12" key="1">
    <citation type="submission" date="2020-02" db="EMBL/GenBank/DDBJ databases">
        <authorList>
            <person name="Meier V. D."/>
        </authorList>
    </citation>
    <scope>NUCLEOTIDE SEQUENCE</scope>
    <source>
        <strain evidence="12">AVDCRST_MAG45</strain>
    </source>
</reference>
<dbReference type="PROSITE" id="PS00837">
    <property type="entry name" value="ALADH_PNT_2"/>
    <property type="match status" value="1"/>
</dbReference>
<dbReference type="Gene3D" id="3.40.50.720">
    <property type="entry name" value="NAD(P)-binding Rossmann-like Domain"/>
    <property type="match status" value="3"/>
</dbReference>
<dbReference type="InterPro" id="IPR036291">
    <property type="entry name" value="NAD(P)-bd_dom_sf"/>
</dbReference>
<dbReference type="SUPFAM" id="SSF52283">
    <property type="entry name" value="Formate/glycerate dehydrogenase catalytic domain-like"/>
    <property type="match status" value="1"/>
</dbReference>
<sequence>MKVGVPQETIEGERRVALVPEGVARLRDRGLEVLVESGAGRDYNLDEAYAEAGAEIVDAERLYGEADLVAKVRAPSDAEVERLHVGQLVLSFLPPVPSAELIGRLAERGVVAVSMDSVPRIARAQSMDALSSQSSVAGYKCVLIGADSLGRYLPMMTTAAGTTKAAKVLILGAGVAGLQAIATAKRLGAEVTAFDIRPEVKEQIESLGATFLEERQERSAAATQPAPARAEPRAGFAGLWDELKLGLGMSLDDGRGDEASADGGSQDETRAADAQGSSAPGGYAREQAEDKQARDRELIKGQLGETDMVVTTALIPGRPAPTLVTTEMVEAMPPGSVVIDLAADAGGNCELTEPGKTVEHGQVRVIGPRDIPSGMPIHSSQLYSRNVVNLISHLVDDDGELELDFDDEITAGAVVTHGGQVRHEGAREALGQSTEKAEA</sequence>
<dbReference type="CDD" id="cd05304">
    <property type="entry name" value="Rubrum_tdh"/>
    <property type="match status" value="1"/>
</dbReference>
<dbReference type="GO" id="GO:0016491">
    <property type="term" value="F:oxidoreductase activity"/>
    <property type="evidence" value="ECO:0007669"/>
    <property type="project" value="UniProtKB-KW"/>
</dbReference>
<dbReference type="SUPFAM" id="SSF51735">
    <property type="entry name" value="NAD(P)-binding Rossmann-fold domains"/>
    <property type="match status" value="1"/>
</dbReference>
<dbReference type="Pfam" id="PF05222">
    <property type="entry name" value="AlaDh_PNT_N"/>
    <property type="match status" value="1"/>
</dbReference>
<evidence type="ECO:0000256" key="8">
    <source>
        <dbReference type="ARBA" id="ARBA00048202"/>
    </source>
</evidence>
<comment type="similarity">
    <text evidence="2">Belongs to the AlaDH/PNT family.</text>
</comment>
<dbReference type="SMART" id="SM01002">
    <property type="entry name" value="AlaDh_PNT_C"/>
    <property type="match status" value="1"/>
</dbReference>
<evidence type="ECO:0000256" key="5">
    <source>
        <dbReference type="ARBA" id="ARBA00022857"/>
    </source>
</evidence>
<evidence type="ECO:0000259" key="11">
    <source>
        <dbReference type="SMART" id="SM01003"/>
    </source>
</evidence>
<keyword evidence="5" id="KW-0521">NADP</keyword>
<accession>A0A6J4STR4</accession>
<dbReference type="InterPro" id="IPR007886">
    <property type="entry name" value="AlaDH/PNT_N"/>
</dbReference>
<dbReference type="Pfam" id="PF01262">
    <property type="entry name" value="AlaDh_PNT_C"/>
    <property type="match status" value="1"/>
</dbReference>
<dbReference type="InterPro" id="IPR008143">
    <property type="entry name" value="Ala_DH/PNT_CS2"/>
</dbReference>
<dbReference type="EC" id="7.1.1.1" evidence="3"/>
<evidence type="ECO:0000256" key="1">
    <source>
        <dbReference type="ARBA" id="ARBA00003943"/>
    </source>
</evidence>
<organism evidence="12">
    <name type="scientific">uncultured Solirubrobacterales bacterium</name>
    <dbReference type="NCBI Taxonomy" id="768556"/>
    <lineage>
        <taxon>Bacteria</taxon>
        <taxon>Bacillati</taxon>
        <taxon>Actinomycetota</taxon>
        <taxon>Thermoleophilia</taxon>
        <taxon>Solirubrobacterales</taxon>
        <taxon>environmental samples</taxon>
    </lineage>
</organism>
<keyword evidence="4" id="KW-0547">Nucleotide-binding</keyword>
<dbReference type="InterPro" id="IPR026255">
    <property type="entry name" value="NADP_transhyd_a"/>
</dbReference>
<name>A0A6J4STR4_9ACTN</name>
<dbReference type="SMART" id="SM01003">
    <property type="entry name" value="AlaDh_PNT_N"/>
    <property type="match status" value="1"/>
</dbReference>
<dbReference type="PANTHER" id="PTHR10160:SF19">
    <property type="entry name" value="PROTON-TRANSLOCATING NAD(P)(+) TRANSHYDROGENASE"/>
    <property type="match status" value="1"/>
</dbReference>
<keyword evidence="6" id="KW-1278">Translocase</keyword>
<evidence type="ECO:0000259" key="10">
    <source>
        <dbReference type="SMART" id="SM01002"/>
    </source>
</evidence>
<keyword evidence="7" id="KW-0520">NAD</keyword>
<evidence type="ECO:0000256" key="3">
    <source>
        <dbReference type="ARBA" id="ARBA00012943"/>
    </source>
</evidence>
<dbReference type="GO" id="GO:0008750">
    <property type="term" value="F:proton-translocating NAD(P)+ transhydrogenase activity"/>
    <property type="evidence" value="ECO:0007669"/>
    <property type="project" value="UniProtKB-EC"/>
</dbReference>
<evidence type="ECO:0000256" key="6">
    <source>
        <dbReference type="ARBA" id="ARBA00022967"/>
    </source>
</evidence>
<dbReference type="PIRSF" id="PIRSF000203">
    <property type="entry name" value="NADP_transhydrogenase_alpha"/>
    <property type="match status" value="1"/>
</dbReference>
<dbReference type="GO" id="GO:0005886">
    <property type="term" value="C:plasma membrane"/>
    <property type="evidence" value="ECO:0007669"/>
    <property type="project" value="TreeGrafter"/>
</dbReference>